<dbReference type="Pfam" id="PF02368">
    <property type="entry name" value="Big_2"/>
    <property type="match status" value="1"/>
</dbReference>
<sequence>MIRRYKELNEGGPAPIVAMFEKKEEKSYLSLAPVNIMSVHLNKDKLKLKTGQTEKLQASLLPHNATDKTVTWHIIDPTIADITVQGDLAWIKGKRPGRTVVIATAGAFRDLCVVTVHDYLITNK</sequence>
<dbReference type="InterPro" id="IPR008964">
    <property type="entry name" value="Invasin/intimin_cell_adhesion"/>
</dbReference>
<evidence type="ECO:0000313" key="3">
    <source>
        <dbReference type="Proteomes" id="UP001218246"/>
    </source>
</evidence>
<dbReference type="InterPro" id="IPR003343">
    <property type="entry name" value="Big_2"/>
</dbReference>
<accession>A0ABT6H8J6</accession>
<reference evidence="2 3" key="1">
    <citation type="submission" date="2023-04" db="EMBL/GenBank/DDBJ databases">
        <title>Ectobacillus antri isolated from activated sludge.</title>
        <authorList>
            <person name="Yan P."/>
            <person name="Liu X."/>
        </authorList>
    </citation>
    <scope>NUCLEOTIDE SEQUENCE [LARGE SCALE GENOMIC DNA]</scope>
    <source>
        <strain evidence="2 3">C18H</strain>
    </source>
</reference>
<comment type="caution">
    <text evidence="2">The sequence shown here is derived from an EMBL/GenBank/DDBJ whole genome shotgun (WGS) entry which is preliminary data.</text>
</comment>
<protein>
    <submittedName>
        <fullName evidence="2">Ig-like domain-containing protein</fullName>
    </submittedName>
</protein>
<dbReference type="EMBL" id="JARULN010000036">
    <property type="protein sequence ID" value="MDG5755589.1"/>
    <property type="molecule type" value="Genomic_DNA"/>
</dbReference>
<evidence type="ECO:0000313" key="2">
    <source>
        <dbReference type="EMBL" id="MDG5755589.1"/>
    </source>
</evidence>
<feature type="domain" description="BIG2" evidence="1">
    <location>
        <begin position="35"/>
        <end position="115"/>
    </location>
</feature>
<name>A0ABT6H8J6_9BACI</name>
<dbReference type="SUPFAM" id="SSF49373">
    <property type="entry name" value="Invasin/intimin cell-adhesion fragments"/>
    <property type="match status" value="1"/>
</dbReference>
<keyword evidence="3" id="KW-1185">Reference proteome</keyword>
<dbReference type="RefSeq" id="WP_164464287.1">
    <property type="nucleotide sequence ID" value="NZ_JARRRY010000024.1"/>
</dbReference>
<gene>
    <name evidence="2" type="ORF">P6P90_17000</name>
</gene>
<organism evidence="2 3">
    <name type="scientific">Ectobacillus antri</name>
    <dbReference type="NCBI Taxonomy" id="2486280"/>
    <lineage>
        <taxon>Bacteria</taxon>
        <taxon>Bacillati</taxon>
        <taxon>Bacillota</taxon>
        <taxon>Bacilli</taxon>
        <taxon>Bacillales</taxon>
        <taxon>Bacillaceae</taxon>
        <taxon>Ectobacillus</taxon>
    </lineage>
</organism>
<dbReference type="SMART" id="SM00635">
    <property type="entry name" value="BID_2"/>
    <property type="match status" value="1"/>
</dbReference>
<evidence type="ECO:0000259" key="1">
    <source>
        <dbReference type="SMART" id="SM00635"/>
    </source>
</evidence>
<dbReference type="Gene3D" id="2.60.40.1080">
    <property type="match status" value="1"/>
</dbReference>
<proteinExistence type="predicted"/>
<dbReference type="Proteomes" id="UP001218246">
    <property type="component" value="Unassembled WGS sequence"/>
</dbReference>